<dbReference type="Pfam" id="PF13561">
    <property type="entry name" value="adh_short_C2"/>
    <property type="match status" value="1"/>
</dbReference>
<dbReference type="SUPFAM" id="SSF51735">
    <property type="entry name" value="NAD(P)-binding Rossmann-fold domains"/>
    <property type="match status" value="1"/>
</dbReference>
<evidence type="ECO:0000256" key="1">
    <source>
        <dbReference type="ARBA" id="ARBA00006484"/>
    </source>
</evidence>
<name>A0ABT4RJ62_9ACTN</name>
<dbReference type="RefSeq" id="WP_202955266.1">
    <property type="nucleotide sequence ID" value="NZ_JAPCID010000017.1"/>
</dbReference>
<sequence length="264" mass="27207">MSKLAGKVAVITGSGRAIGAAIAIRYAQEGAKVVVADINGDNASSVAERIKAEGGEAIAVTMDVSDPAQVDALVATAVDTFGGLHVMLNNAGRVRDAVKHVFEADIEFFDSVIAANLRGHYLCAVAAARHMARNGGGVIINTSSGGATRAHRGMTAYDASKGGIEALTRALALDLAPYGIRVCCLVPGFIAPDDAPQEALDRSAATVPLQRAGRSEDMAGPAVFLASDDAAYVTGSKVVVDGGVLFQQRSPEVETFPVENFPKV</sequence>
<dbReference type="PANTHER" id="PTHR42760:SF133">
    <property type="entry name" value="3-OXOACYL-[ACYL-CARRIER-PROTEIN] REDUCTASE"/>
    <property type="match status" value="1"/>
</dbReference>
<accession>A0ABT4RJ62</accession>
<dbReference type="InterPro" id="IPR036291">
    <property type="entry name" value="NAD(P)-bd_dom_sf"/>
</dbReference>
<dbReference type="CDD" id="cd05233">
    <property type="entry name" value="SDR_c"/>
    <property type="match status" value="1"/>
</dbReference>
<dbReference type="Gene3D" id="3.40.50.720">
    <property type="entry name" value="NAD(P)-binding Rossmann-like Domain"/>
    <property type="match status" value="1"/>
</dbReference>
<dbReference type="PRINTS" id="PR00081">
    <property type="entry name" value="GDHRDH"/>
</dbReference>
<organism evidence="3 4">
    <name type="scientific">Solirubrobacter deserti</name>
    <dbReference type="NCBI Taxonomy" id="2282478"/>
    <lineage>
        <taxon>Bacteria</taxon>
        <taxon>Bacillati</taxon>
        <taxon>Actinomycetota</taxon>
        <taxon>Thermoleophilia</taxon>
        <taxon>Solirubrobacterales</taxon>
        <taxon>Solirubrobacteraceae</taxon>
        <taxon>Solirubrobacter</taxon>
    </lineage>
</organism>
<comment type="similarity">
    <text evidence="1">Belongs to the short-chain dehydrogenases/reductases (SDR) family.</text>
</comment>
<evidence type="ECO:0000256" key="2">
    <source>
        <dbReference type="ARBA" id="ARBA00023002"/>
    </source>
</evidence>
<keyword evidence="4" id="KW-1185">Reference proteome</keyword>
<gene>
    <name evidence="3" type="ORF">OJ962_13870</name>
</gene>
<evidence type="ECO:0000313" key="4">
    <source>
        <dbReference type="Proteomes" id="UP001147700"/>
    </source>
</evidence>
<dbReference type="EMBL" id="JAPCID010000017">
    <property type="protein sequence ID" value="MDA0138585.1"/>
    <property type="molecule type" value="Genomic_DNA"/>
</dbReference>
<comment type="caution">
    <text evidence="3">The sequence shown here is derived from an EMBL/GenBank/DDBJ whole genome shotgun (WGS) entry which is preliminary data.</text>
</comment>
<reference evidence="3" key="1">
    <citation type="submission" date="2022-10" db="EMBL/GenBank/DDBJ databases">
        <title>The WGS of Solirubrobacter sp. CPCC 204708.</title>
        <authorList>
            <person name="Jiang Z."/>
        </authorList>
    </citation>
    <scope>NUCLEOTIDE SEQUENCE</scope>
    <source>
        <strain evidence="3">CPCC 204708</strain>
    </source>
</reference>
<evidence type="ECO:0000313" key="3">
    <source>
        <dbReference type="EMBL" id="MDA0138585.1"/>
    </source>
</evidence>
<keyword evidence="2" id="KW-0560">Oxidoreductase</keyword>
<protein>
    <submittedName>
        <fullName evidence="3">SDR family oxidoreductase</fullName>
    </submittedName>
</protein>
<proteinExistence type="inferred from homology"/>
<dbReference type="PRINTS" id="PR00080">
    <property type="entry name" value="SDRFAMILY"/>
</dbReference>
<dbReference type="PANTHER" id="PTHR42760">
    <property type="entry name" value="SHORT-CHAIN DEHYDROGENASES/REDUCTASES FAMILY MEMBER"/>
    <property type="match status" value="1"/>
</dbReference>
<dbReference type="Proteomes" id="UP001147700">
    <property type="component" value="Unassembled WGS sequence"/>
</dbReference>
<dbReference type="InterPro" id="IPR002347">
    <property type="entry name" value="SDR_fam"/>
</dbReference>
<dbReference type="NCBIfam" id="NF005559">
    <property type="entry name" value="PRK07231.1"/>
    <property type="match status" value="1"/>
</dbReference>